<dbReference type="InterPro" id="IPR037015">
    <property type="entry name" value="APT_N_sf"/>
</dbReference>
<keyword evidence="2" id="KW-1185">Reference proteome</keyword>
<sequence>MSAWSICATSDGKCDGSGYGGHATKGSSHDGIGDKLITLVEGPRGENSSGTLSRGIGEIKRIGYMDDIPDDYRLMTCDEFEQHRNEALRHMDAWAICLLTDGKCDGTGYGAKATRLSRAEREGANRTHMGEMLITYNGPSNVLSSFSEEVWNLYNSVISSSDDSAVVNNYLTHSSQYRPSIFVSSCPGDSHGGVHTRMMNMCQQYGWKFAPVQYSDPEKARQWKRFWKIQVEEFACDAVSEAGRRYGTVEILELKISGGGAGCEAERSRNMTHWWIDWVKRLGADVYEDIKSYSARGSSVYCPSGCVQVQIAQAVVDEADITKFPKADGNQLSPQVTNGVEFELHTLVIDGQKRLWHMVTDVYASRGPGKWARDSSKTFRSSGAF</sequence>
<protein>
    <submittedName>
        <fullName evidence="1">Uncharacterized protein</fullName>
    </submittedName>
</protein>
<dbReference type="AlphaFoldDB" id="A0A250WXA2"/>
<dbReference type="OrthoDB" id="554888at2759"/>
<dbReference type="Gene3D" id="3.10.40.10">
    <property type="entry name" value="Aerolysin/Pertussis toxin (APT), N-terminal domain"/>
    <property type="match status" value="1"/>
</dbReference>
<name>A0A250WXA2_9CHLO</name>
<evidence type="ECO:0000313" key="2">
    <source>
        <dbReference type="Proteomes" id="UP000232323"/>
    </source>
</evidence>
<dbReference type="Proteomes" id="UP000232323">
    <property type="component" value="Unassembled WGS sequence"/>
</dbReference>
<accession>A0A250WXA2</accession>
<gene>
    <name evidence="1" type="ORF">CEUSTIGMA_g2697.t1</name>
</gene>
<dbReference type="EMBL" id="BEGY01000011">
    <property type="protein sequence ID" value="GAX75252.1"/>
    <property type="molecule type" value="Genomic_DNA"/>
</dbReference>
<organism evidence="1 2">
    <name type="scientific">Chlamydomonas eustigma</name>
    <dbReference type="NCBI Taxonomy" id="1157962"/>
    <lineage>
        <taxon>Eukaryota</taxon>
        <taxon>Viridiplantae</taxon>
        <taxon>Chlorophyta</taxon>
        <taxon>core chlorophytes</taxon>
        <taxon>Chlorophyceae</taxon>
        <taxon>CS clade</taxon>
        <taxon>Chlamydomonadales</taxon>
        <taxon>Chlamydomonadaceae</taxon>
        <taxon>Chlamydomonas</taxon>
    </lineage>
</organism>
<evidence type="ECO:0000313" key="1">
    <source>
        <dbReference type="EMBL" id="GAX75252.1"/>
    </source>
</evidence>
<reference evidence="1 2" key="1">
    <citation type="submission" date="2017-08" db="EMBL/GenBank/DDBJ databases">
        <title>Acidophilic green algal genome provides insights into adaptation to an acidic environment.</title>
        <authorList>
            <person name="Hirooka S."/>
            <person name="Hirose Y."/>
            <person name="Kanesaki Y."/>
            <person name="Higuchi S."/>
            <person name="Fujiwara T."/>
            <person name="Onuma R."/>
            <person name="Era A."/>
            <person name="Ohbayashi R."/>
            <person name="Uzuka A."/>
            <person name="Nozaki H."/>
            <person name="Yoshikawa H."/>
            <person name="Miyagishima S.Y."/>
        </authorList>
    </citation>
    <scope>NUCLEOTIDE SEQUENCE [LARGE SCALE GENOMIC DNA]</scope>
    <source>
        <strain evidence="1 2">NIES-2499</strain>
    </source>
</reference>
<proteinExistence type="predicted"/>
<comment type="caution">
    <text evidence="1">The sequence shown here is derived from an EMBL/GenBank/DDBJ whole genome shotgun (WGS) entry which is preliminary data.</text>
</comment>